<feature type="domain" description="HTH cro/C1-type" evidence="2">
    <location>
        <begin position="2"/>
        <end position="48"/>
    </location>
</feature>
<dbReference type="OrthoDB" id="3174593at2"/>
<keyword evidence="4" id="KW-1185">Reference proteome</keyword>
<sequence>MGISVYKLVKKIFIPQTSVSEIIKGNRKITADTTLRFGKFFGTSPKFWLGLQDEYDLGKEQNQKVNELDRIIPIEDSAA</sequence>
<dbReference type="PANTHER" id="PTHR36924:SF1">
    <property type="entry name" value="ANTITOXIN HIGA-1"/>
    <property type="match status" value="1"/>
</dbReference>
<protein>
    <submittedName>
        <fullName evidence="3">Addiction module antidote protein, HigA family</fullName>
    </submittedName>
</protein>
<dbReference type="PROSITE" id="PS50943">
    <property type="entry name" value="HTH_CROC1"/>
    <property type="match status" value="1"/>
</dbReference>
<dbReference type="Gene3D" id="1.10.260.40">
    <property type="entry name" value="lambda repressor-like DNA-binding domains"/>
    <property type="match status" value="1"/>
</dbReference>
<proteinExistence type="predicted"/>
<evidence type="ECO:0000313" key="3">
    <source>
        <dbReference type="EMBL" id="SNS22131.1"/>
    </source>
</evidence>
<keyword evidence="1" id="KW-0238">DNA-binding</keyword>
<reference evidence="4" key="1">
    <citation type="submission" date="2017-06" db="EMBL/GenBank/DDBJ databases">
        <authorList>
            <person name="Varghese N."/>
            <person name="Submissions S."/>
        </authorList>
    </citation>
    <scope>NUCLEOTIDE SEQUENCE [LARGE SCALE GENOMIC DNA]</scope>
    <source>
        <strain evidence="4">5C</strain>
    </source>
</reference>
<dbReference type="SUPFAM" id="SSF47413">
    <property type="entry name" value="lambda repressor-like DNA-binding domains"/>
    <property type="match status" value="1"/>
</dbReference>
<dbReference type="AlphaFoldDB" id="A0A239CR56"/>
<dbReference type="RefSeq" id="WP_089239308.1">
    <property type="nucleotide sequence ID" value="NZ_FZOK01000005.1"/>
</dbReference>
<organism evidence="3 4">
    <name type="scientific">Belliella buryatensis</name>
    <dbReference type="NCBI Taxonomy" id="1500549"/>
    <lineage>
        <taxon>Bacteria</taxon>
        <taxon>Pseudomonadati</taxon>
        <taxon>Bacteroidota</taxon>
        <taxon>Cytophagia</taxon>
        <taxon>Cytophagales</taxon>
        <taxon>Cyclobacteriaceae</taxon>
        <taxon>Belliella</taxon>
    </lineage>
</organism>
<dbReference type="InterPro" id="IPR001387">
    <property type="entry name" value="Cro/C1-type_HTH"/>
</dbReference>
<dbReference type="InterPro" id="IPR013430">
    <property type="entry name" value="Toxin_antidote_HigA"/>
</dbReference>
<dbReference type="InterPro" id="IPR010982">
    <property type="entry name" value="Lambda_DNA-bd_dom_sf"/>
</dbReference>
<dbReference type="Proteomes" id="UP000198480">
    <property type="component" value="Unassembled WGS sequence"/>
</dbReference>
<accession>A0A239CR56</accession>
<evidence type="ECO:0000259" key="2">
    <source>
        <dbReference type="PROSITE" id="PS50943"/>
    </source>
</evidence>
<dbReference type="GO" id="GO:0003677">
    <property type="term" value="F:DNA binding"/>
    <property type="evidence" value="ECO:0007669"/>
    <property type="project" value="UniProtKB-KW"/>
</dbReference>
<evidence type="ECO:0000313" key="4">
    <source>
        <dbReference type="Proteomes" id="UP000198480"/>
    </source>
</evidence>
<dbReference type="PANTHER" id="PTHR36924">
    <property type="entry name" value="ANTITOXIN HIGA-1"/>
    <property type="match status" value="1"/>
</dbReference>
<evidence type="ECO:0000256" key="1">
    <source>
        <dbReference type="ARBA" id="ARBA00023125"/>
    </source>
</evidence>
<dbReference type="EMBL" id="FZOK01000005">
    <property type="protein sequence ID" value="SNS22131.1"/>
    <property type="molecule type" value="Genomic_DNA"/>
</dbReference>
<name>A0A239CR56_9BACT</name>
<gene>
    <name evidence="3" type="ORF">SAMN06295967_105166</name>
</gene>
<dbReference type="NCBIfam" id="TIGR02607">
    <property type="entry name" value="antidote_HigA"/>
    <property type="match status" value="1"/>
</dbReference>